<name>A0ABW1SS60_9LACO</name>
<dbReference type="Pfam" id="PF11797">
    <property type="entry name" value="WxLIP_HBD"/>
    <property type="match status" value="1"/>
</dbReference>
<evidence type="ECO:0000259" key="3">
    <source>
        <dbReference type="Pfam" id="PF11797"/>
    </source>
</evidence>
<evidence type="ECO:0000259" key="2">
    <source>
        <dbReference type="Pfam" id="PF06030"/>
    </source>
</evidence>
<dbReference type="EMBL" id="JBHSSK010000021">
    <property type="protein sequence ID" value="MFC6207336.1"/>
    <property type="molecule type" value="Genomic_DNA"/>
</dbReference>
<dbReference type="InterPro" id="IPR010317">
    <property type="entry name" value="WxLIP_PGBD"/>
</dbReference>
<evidence type="ECO:0000313" key="4">
    <source>
        <dbReference type="EMBL" id="MFC6207336.1"/>
    </source>
</evidence>
<accession>A0ABW1SS60</accession>
<keyword evidence="1" id="KW-0812">Transmembrane</keyword>
<evidence type="ECO:0000313" key="5">
    <source>
        <dbReference type="Proteomes" id="UP001596254"/>
    </source>
</evidence>
<dbReference type="Proteomes" id="UP001596254">
    <property type="component" value="Unassembled WGS sequence"/>
</dbReference>
<keyword evidence="1" id="KW-1133">Transmembrane helix</keyword>
<feature type="domain" description="WxL Interacting Protein peptidoglycan binding" evidence="2">
    <location>
        <begin position="33"/>
        <end position="153"/>
    </location>
</feature>
<keyword evidence="1" id="KW-0472">Membrane</keyword>
<evidence type="ECO:0000256" key="1">
    <source>
        <dbReference type="SAM" id="Phobius"/>
    </source>
</evidence>
<feature type="transmembrane region" description="Helical" evidence="1">
    <location>
        <begin position="312"/>
        <end position="334"/>
    </location>
</feature>
<reference evidence="5" key="1">
    <citation type="journal article" date="2019" name="Int. J. Syst. Evol. Microbiol.">
        <title>The Global Catalogue of Microorganisms (GCM) 10K type strain sequencing project: providing services to taxonomists for standard genome sequencing and annotation.</title>
        <authorList>
            <consortium name="The Broad Institute Genomics Platform"/>
            <consortium name="The Broad Institute Genome Sequencing Center for Infectious Disease"/>
            <person name="Wu L."/>
            <person name="Ma J."/>
        </authorList>
    </citation>
    <scope>NUCLEOTIDE SEQUENCE [LARGE SCALE GENOMIC DNA]</scope>
    <source>
        <strain evidence="5">CCM 8905</strain>
    </source>
</reference>
<organism evidence="4 5">
    <name type="scientific">Levilactobacillus tongjiangensis</name>
    <dbReference type="NCBI Taxonomy" id="2486023"/>
    <lineage>
        <taxon>Bacteria</taxon>
        <taxon>Bacillati</taxon>
        <taxon>Bacillota</taxon>
        <taxon>Bacilli</taxon>
        <taxon>Lactobacillales</taxon>
        <taxon>Lactobacillaceae</taxon>
        <taxon>Levilactobacillus</taxon>
    </lineage>
</organism>
<sequence length="343" mass="38218">MMKRGLKLLLAIGLALLVLAWKLPTAAADSVGYSVRAILPSNQDDAQANYFALRVKPKEHQRLAVLINNTSNSSQQYLVSVNQAVTNDNGVIDYSQLKPKLDSSLKVGTKDIFTKGSNQKVTVPANTQKRVYLTYTMPAERLRGIILGGVYVEQVPSKTPKKSAAKILLNNAFAYAIGIRLRESPLTIVPDMQLHQIQAVQINRRNFITANLQNPQPGIMQKLTINARVTKVNSNQTLIRQQQANLGMAPNSNFNFGIPWGNQNLPAGRYTLHLAAKADGQNWQFARNFTIANKTVRRLNKTVLTPAKQPNYWLYALLGLLIAMLLAIIGYLLYRNRREKSAK</sequence>
<comment type="caution">
    <text evidence="4">The sequence shown here is derived from an EMBL/GenBank/DDBJ whole genome shotgun (WGS) entry which is preliminary data.</text>
</comment>
<proteinExistence type="predicted"/>
<keyword evidence="5" id="KW-1185">Reference proteome</keyword>
<dbReference type="Pfam" id="PF06030">
    <property type="entry name" value="WxLIP_PGBD"/>
    <property type="match status" value="1"/>
</dbReference>
<protein>
    <submittedName>
        <fullName evidence="4">DUF916 and DUF3324 domain-containing protein</fullName>
    </submittedName>
</protein>
<dbReference type="RefSeq" id="WP_225426635.1">
    <property type="nucleotide sequence ID" value="NZ_JBHSSK010000021.1"/>
</dbReference>
<gene>
    <name evidence="4" type="ORF">ACFP1G_07575</name>
</gene>
<dbReference type="InterPro" id="IPR021759">
    <property type="entry name" value="WxLIP_HBD"/>
</dbReference>
<feature type="domain" description="WxL Interacting Protein host binding" evidence="3">
    <location>
        <begin position="168"/>
        <end position="301"/>
    </location>
</feature>